<comment type="caution">
    <text evidence="1">The sequence shown here is derived from an EMBL/GenBank/DDBJ whole genome shotgun (WGS) entry which is preliminary data.</text>
</comment>
<reference evidence="1 2" key="1">
    <citation type="submission" date="2019-03" db="EMBL/GenBank/DDBJ databases">
        <title>First draft genome of Liparis tanakae, snailfish: a comprehensive survey of snailfish specific genes.</title>
        <authorList>
            <person name="Kim W."/>
            <person name="Song I."/>
            <person name="Jeong J.-H."/>
            <person name="Kim D."/>
            <person name="Kim S."/>
            <person name="Ryu S."/>
            <person name="Song J.Y."/>
            <person name="Lee S.K."/>
        </authorList>
    </citation>
    <scope>NUCLEOTIDE SEQUENCE [LARGE SCALE GENOMIC DNA]</scope>
    <source>
        <tissue evidence="1">Muscle</tissue>
    </source>
</reference>
<organism evidence="1 2">
    <name type="scientific">Liparis tanakae</name>
    <name type="common">Tanaka's snailfish</name>
    <dbReference type="NCBI Taxonomy" id="230148"/>
    <lineage>
        <taxon>Eukaryota</taxon>
        <taxon>Metazoa</taxon>
        <taxon>Chordata</taxon>
        <taxon>Craniata</taxon>
        <taxon>Vertebrata</taxon>
        <taxon>Euteleostomi</taxon>
        <taxon>Actinopterygii</taxon>
        <taxon>Neopterygii</taxon>
        <taxon>Teleostei</taxon>
        <taxon>Neoteleostei</taxon>
        <taxon>Acanthomorphata</taxon>
        <taxon>Eupercaria</taxon>
        <taxon>Perciformes</taxon>
        <taxon>Cottioidei</taxon>
        <taxon>Cottales</taxon>
        <taxon>Liparidae</taxon>
        <taxon>Liparis</taxon>
    </lineage>
</organism>
<dbReference type="AlphaFoldDB" id="A0A4Z2GCZ4"/>
<name>A0A4Z2GCZ4_9TELE</name>
<keyword evidence="2" id="KW-1185">Reference proteome</keyword>
<gene>
    <name evidence="1" type="ORF">EYF80_038727</name>
</gene>
<dbReference type="EMBL" id="SRLO01000595">
    <property type="protein sequence ID" value="TNN51091.1"/>
    <property type="molecule type" value="Genomic_DNA"/>
</dbReference>
<accession>A0A4Z2GCZ4</accession>
<dbReference type="Proteomes" id="UP000314294">
    <property type="component" value="Unassembled WGS sequence"/>
</dbReference>
<evidence type="ECO:0000313" key="2">
    <source>
        <dbReference type="Proteomes" id="UP000314294"/>
    </source>
</evidence>
<sequence length="86" mass="9833">MYTSRDSLLFSHSTGSSLTNIPLSSPTFSYAASYPSGFMEGRRWIRVSVTSRTTRWLPFLYSLHKYCMRLRTSSRPRASFPCIPAT</sequence>
<protein>
    <submittedName>
        <fullName evidence="1">Uncharacterized protein</fullName>
    </submittedName>
</protein>
<evidence type="ECO:0000313" key="1">
    <source>
        <dbReference type="EMBL" id="TNN51091.1"/>
    </source>
</evidence>
<proteinExistence type="predicted"/>